<reference evidence="3" key="2">
    <citation type="journal article" date="2024" name="Plant">
        <title>Genomic evolution and insights into agronomic trait innovations of Sesamum species.</title>
        <authorList>
            <person name="Miao H."/>
            <person name="Wang L."/>
            <person name="Qu L."/>
            <person name="Liu H."/>
            <person name="Sun Y."/>
            <person name="Le M."/>
            <person name="Wang Q."/>
            <person name="Wei S."/>
            <person name="Zheng Y."/>
            <person name="Lin W."/>
            <person name="Duan Y."/>
            <person name="Cao H."/>
            <person name="Xiong S."/>
            <person name="Wang X."/>
            <person name="Wei L."/>
            <person name="Li C."/>
            <person name="Ma Q."/>
            <person name="Ju M."/>
            <person name="Zhao R."/>
            <person name="Li G."/>
            <person name="Mu C."/>
            <person name="Tian Q."/>
            <person name="Mei H."/>
            <person name="Zhang T."/>
            <person name="Gao T."/>
            <person name="Zhang H."/>
        </authorList>
    </citation>
    <scope>NUCLEOTIDE SEQUENCE</scope>
    <source>
        <strain evidence="3">G02</strain>
    </source>
</reference>
<dbReference type="Pfam" id="PF23598">
    <property type="entry name" value="LRR_14"/>
    <property type="match status" value="1"/>
</dbReference>
<dbReference type="InterPro" id="IPR032675">
    <property type="entry name" value="LRR_dom_sf"/>
</dbReference>
<gene>
    <name evidence="3" type="ORF">Sradi_1610800</name>
</gene>
<reference evidence="3" key="1">
    <citation type="submission" date="2020-06" db="EMBL/GenBank/DDBJ databases">
        <authorList>
            <person name="Li T."/>
            <person name="Hu X."/>
            <person name="Zhang T."/>
            <person name="Song X."/>
            <person name="Zhang H."/>
            <person name="Dai N."/>
            <person name="Sheng W."/>
            <person name="Hou X."/>
            <person name="Wei L."/>
        </authorList>
    </citation>
    <scope>NUCLEOTIDE SEQUENCE</scope>
    <source>
        <strain evidence="3">G02</strain>
        <tissue evidence="3">Leaf</tissue>
    </source>
</reference>
<protein>
    <submittedName>
        <fullName evidence="3">Disease resistance RPP8-like protein 2</fullName>
    </submittedName>
</protein>
<comment type="caution">
    <text evidence="3">The sequence shown here is derived from an EMBL/GenBank/DDBJ whole genome shotgun (WGS) entry which is preliminary data.</text>
</comment>
<dbReference type="SUPFAM" id="SSF52058">
    <property type="entry name" value="L domain-like"/>
    <property type="match status" value="1"/>
</dbReference>
<dbReference type="InterPro" id="IPR055414">
    <property type="entry name" value="LRR_R13L4/SHOC2-like"/>
</dbReference>
<evidence type="ECO:0000313" key="3">
    <source>
        <dbReference type="EMBL" id="KAL0414091.1"/>
    </source>
</evidence>
<evidence type="ECO:0000259" key="2">
    <source>
        <dbReference type="Pfam" id="PF23598"/>
    </source>
</evidence>
<evidence type="ECO:0000256" key="1">
    <source>
        <dbReference type="ARBA" id="ARBA00022737"/>
    </source>
</evidence>
<name>A0AAW2UDX0_SESRA</name>
<proteinExistence type="predicted"/>
<dbReference type="EMBL" id="JACGWJ010000006">
    <property type="protein sequence ID" value="KAL0414091.1"/>
    <property type="molecule type" value="Genomic_DNA"/>
</dbReference>
<sequence length="302" mass="34936">MKELPPSVFELPCLQSLNLDVSGDLGLPNTIYKLRRLRHLDLAIFHNVIGGGKLKFEGLNELETINWFDTSLDDTTDLLKLPKLQRLNATIRDEESLIMIVDFILNHQDQFRETKLFINRSMTLENDGSTLFMKMLRIVSLSDLRIYCRVGKLPAYETELWQSMVYLILEGCYIDEDPMEILENLPMLRKLELWDNAYVGEQMVCRASGFPKLTNLVVSTLGNLTEWRVEKGAMRSLSNLYIDGCDKLEMIPEGLKFISTLKILRIGSMPEEFKNRARVVDDREGEDYHKIKHIPSIQISQY</sequence>
<dbReference type="Gene3D" id="3.80.10.10">
    <property type="entry name" value="Ribonuclease Inhibitor"/>
    <property type="match status" value="1"/>
</dbReference>
<dbReference type="AlphaFoldDB" id="A0AAW2UDX0"/>
<accession>A0AAW2UDX0</accession>
<keyword evidence="1" id="KW-0677">Repeat</keyword>
<feature type="domain" description="Disease resistance R13L4/SHOC-2-like LRR" evidence="2">
    <location>
        <begin position="2"/>
        <end position="243"/>
    </location>
</feature>
<dbReference type="PANTHER" id="PTHR15140">
    <property type="entry name" value="TUBULIN-SPECIFIC CHAPERONE E"/>
    <property type="match status" value="1"/>
</dbReference>
<organism evidence="3">
    <name type="scientific">Sesamum radiatum</name>
    <name type="common">Black benniseed</name>
    <dbReference type="NCBI Taxonomy" id="300843"/>
    <lineage>
        <taxon>Eukaryota</taxon>
        <taxon>Viridiplantae</taxon>
        <taxon>Streptophyta</taxon>
        <taxon>Embryophyta</taxon>
        <taxon>Tracheophyta</taxon>
        <taxon>Spermatophyta</taxon>
        <taxon>Magnoliopsida</taxon>
        <taxon>eudicotyledons</taxon>
        <taxon>Gunneridae</taxon>
        <taxon>Pentapetalae</taxon>
        <taxon>asterids</taxon>
        <taxon>lamiids</taxon>
        <taxon>Lamiales</taxon>
        <taxon>Pedaliaceae</taxon>
        <taxon>Sesamum</taxon>
    </lineage>
</organism>
<dbReference type="PANTHER" id="PTHR15140:SF37">
    <property type="entry name" value="UBIQUITIN-LIKE DOMAIN-CONTAINING PROTEIN"/>
    <property type="match status" value="1"/>
</dbReference>